<dbReference type="GO" id="GO:0016740">
    <property type="term" value="F:transferase activity"/>
    <property type="evidence" value="ECO:0007669"/>
    <property type="project" value="UniProtKB-KW"/>
</dbReference>
<dbReference type="InterPro" id="IPR029044">
    <property type="entry name" value="Nucleotide-diphossugar_trans"/>
</dbReference>
<dbReference type="InterPro" id="IPR050834">
    <property type="entry name" value="Glycosyltransf_2"/>
</dbReference>
<dbReference type="EMBL" id="BRVO01000002">
    <property type="protein sequence ID" value="GLB50003.1"/>
    <property type="molecule type" value="Genomic_DNA"/>
</dbReference>
<reference evidence="2" key="1">
    <citation type="submission" date="2022-07" db="EMBL/GenBank/DDBJ databases">
        <title>Taxonomy of Novel Oxalotrophic and Methylotrophic Bacteria.</title>
        <authorList>
            <person name="Sahin N."/>
            <person name="Tani A."/>
        </authorList>
    </citation>
    <scope>NUCLEOTIDE SEQUENCE</scope>
    <source>
        <strain evidence="2">Y10</strain>
    </source>
</reference>
<dbReference type="Gene3D" id="3.90.550.10">
    <property type="entry name" value="Spore Coat Polysaccharide Biosynthesis Protein SpsA, Chain A"/>
    <property type="match status" value="1"/>
</dbReference>
<name>A0ABQ5MKR7_9FLAO</name>
<dbReference type="Proteomes" id="UP001143543">
    <property type="component" value="Unassembled WGS sequence"/>
</dbReference>
<dbReference type="Pfam" id="PF00535">
    <property type="entry name" value="Glycos_transf_2"/>
    <property type="match status" value="1"/>
</dbReference>
<feature type="domain" description="Glycosyltransferase 2-like" evidence="1">
    <location>
        <begin position="7"/>
        <end position="123"/>
    </location>
</feature>
<organism evidence="2 3">
    <name type="scientific">Neptunitalea lumnitzerae</name>
    <dbReference type="NCBI Taxonomy" id="2965509"/>
    <lineage>
        <taxon>Bacteria</taxon>
        <taxon>Pseudomonadati</taxon>
        <taxon>Bacteroidota</taxon>
        <taxon>Flavobacteriia</taxon>
        <taxon>Flavobacteriales</taxon>
        <taxon>Flavobacteriaceae</taxon>
        <taxon>Neptunitalea</taxon>
    </lineage>
</organism>
<dbReference type="CDD" id="cd00761">
    <property type="entry name" value="Glyco_tranf_GTA_type"/>
    <property type="match status" value="1"/>
</dbReference>
<dbReference type="PANTHER" id="PTHR43685">
    <property type="entry name" value="GLYCOSYLTRANSFERASE"/>
    <property type="match status" value="1"/>
</dbReference>
<comment type="caution">
    <text evidence="2">The sequence shown here is derived from an EMBL/GenBank/DDBJ whole genome shotgun (WGS) entry which is preliminary data.</text>
</comment>
<sequence length="315" mass="36151">MKQPLFSVIIPLYNKELYIADTLSSVLNQTFSDFEVIIINDCSTDKSVAKVATIANEQVQIIHHKNNQGLSASRNTGFNYAKGEIICLLDADDLWKPNFLTEIHNLYQQFPEAQFYGTEYEEQFFFGTLRTNKTISAECSGSNFLVDDFFSSNLGQPIVCQSSLTFKKSILGETTHLFDASITYAEDIDFYIKAFSKYKLAYCYKPLVTYRNDIPNQMVYSSIADKKYPDFKSYEHLATNNVSLQKYIDFHRYSFAINLRLEGSTTQAKKLINDINFNNINSKQQFLLKSPLLLLKSIKAVKAWLLKKNIKVSTY</sequence>
<gene>
    <name evidence="2" type="ORF">Y10_23710</name>
</gene>
<evidence type="ECO:0000259" key="1">
    <source>
        <dbReference type="Pfam" id="PF00535"/>
    </source>
</evidence>
<dbReference type="InterPro" id="IPR001173">
    <property type="entry name" value="Glyco_trans_2-like"/>
</dbReference>
<accession>A0ABQ5MKR7</accession>
<evidence type="ECO:0000313" key="3">
    <source>
        <dbReference type="Proteomes" id="UP001143543"/>
    </source>
</evidence>
<dbReference type="PANTHER" id="PTHR43685:SF2">
    <property type="entry name" value="GLYCOSYLTRANSFERASE 2-LIKE DOMAIN-CONTAINING PROTEIN"/>
    <property type="match status" value="1"/>
</dbReference>
<evidence type="ECO:0000313" key="2">
    <source>
        <dbReference type="EMBL" id="GLB50003.1"/>
    </source>
</evidence>
<proteinExistence type="predicted"/>
<keyword evidence="2" id="KW-0808">Transferase</keyword>
<dbReference type="RefSeq" id="WP_281765620.1">
    <property type="nucleotide sequence ID" value="NZ_BRVO01000002.1"/>
</dbReference>
<protein>
    <submittedName>
        <fullName evidence="2">Glycosyl transferase</fullName>
    </submittedName>
</protein>
<keyword evidence="3" id="KW-1185">Reference proteome</keyword>
<dbReference type="SUPFAM" id="SSF53448">
    <property type="entry name" value="Nucleotide-diphospho-sugar transferases"/>
    <property type="match status" value="1"/>
</dbReference>